<name>A0A0K6IN95_9PROT</name>
<dbReference type="RefSeq" id="WP_055422470.1">
    <property type="nucleotide sequence ID" value="NZ_CYHH01000001.1"/>
</dbReference>
<gene>
    <name evidence="1" type="ORF">Ga0061068_10173</name>
</gene>
<sequence length="188" mass="21406">MTDKIPDPVPQHPLLEGKPEIARGRYSIVLDKGDGERVYKIITHPDEYLLYAADDRPQGPHFPTVYAYHGIIGRASNGFPMHLFEVEKLYPIPETSPAADAARRLIHAWWDLCQQWQQLGQMMGRIALQQLTELKPPPFDAGMKQAVETLARFAETYRVIPDLLSRDNLMMRKDGTLVFSDPIRPGKD</sequence>
<dbReference type="AlphaFoldDB" id="A0A0K6IN95"/>
<dbReference type="OrthoDB" id="9179771at2"/>
<dbReference type="EMBL" id="CYHH01000001">
    <property type="protein sequence ID" value="CUB04787.1"/>
    <property type="molecule type" value="Genomic_DNA"/>
</dbReference>
<keyword evidence="2" id="KW-1185">Reference proteome</keyword>
<reference evidence="2" key="1">
    <citation type="submission" date="2015-08" db="EMBL/GenBank/DDBJ databases">
        <authorList>
            <person name="Babu N.S."/>
            <person name="Beckwith C.J."/>
            <person name="Beseler K.G."/>
            <person name="Brison A."/>
            <person name="Carone J.V."/>
            <person name="Caskin T.P."/>
            <person name="Diamond M."/>
            <person name="Durham M.E."/>
            <person name="Foxe J.M."/>
            <person name="Go M."/>
            <person name="Henderson B.A."/>
            <person name="Jones I.B."/>
            <person name="McGettigan J.A."/>
            <person name="Micheletti S.J."/>
            <person name="Nasrallah M.E."/>
            <person name="Ortiz D."/>
            <person name="Piller C.R."/>
            <person name="Privatt S.R."/>
            <person name="Schneider S.L."/>
            <person name="Sharp S."/>
            <person name="Smith T.C."/>
            <person name="Stanton J.D."/>
            <person name="Ullery H.E."/>
            <person name="Wilson R.J."/>
            <person name="Serrano M.G."/>
            <person name="Buck G."/>
            <person name="Lee V."/>
            <person name="Wang Y."/>
            <person name="Carvalho R."/>
            <person name="Voegtly L."/>
            <person name="Shi R."/>
            <person name="Duckworth R."/>
            <person name="Johnson A."/>
            <person name="Loviza R."/>
            <person name="Walstead R."/>
            <person name="Shah Z."/>
            <person name="Kiflezghi M."/>
            <person name="Wade K."/>
            <person name="Ball S.L."/>
            <person name="Bradley K.W."/>
            <person name="Asai D.J."/>
            <person name="Bowman C.A."/>
            <person name="Russell D.A."/>
            <person name="Pope W.H."/>
            <person name="Jacobs-Sera D."/>
            <person name="Hendrix R.W."/>
            <person name="Hatfull G.F."/>
        </authorList>
    </citation>
    <scope>NUCLEOTIDE SEQUENCE [LARGE SCALE GENOMIC DNA]</scope>
    <source>
        <strain evidence="2">JCM 19170</strain>
    </source>
</reference>
<accession>A0A0K6IN95</accession>
<evidence type="ECO:0000313" key="2">
    <source>
        <dbReference type="Proteomes" id="UP000182108"/>
    </source>
</evidence>
<proteinExistence type="predicted"/>
<protein>
    <submittedName>
        <fullName evidence="1">Uncharacterized protein</fullName>
    </submittedName>
</protein>
<organism evidence="1 2">
    <name type="scientific">Tepidiphilus thermophilus</name>
    <dbReference type="NCBI Taxonomy" id="876478"/>
    <lineage>
        <taxon>Bacteria</taxon>
        <taxon>Pseudomonadati</taxon>
        <taxon>Pseudomonadota</taxon>
        <taxon>Hydrogenophilia</taxon>
        <taxon>Hydrogenophilales</taxon>
        <taxon>Hydrogenophilaceae</taxon>
        <taxon>Tepidiphilus</taxon>
    </lineage>
</organism>
<dbReference type="Proteomes" id="UP000182108">
    <property type="component" value="Unassembled WGS sequence"/>
</dbReference>
<evidence type="ECO:0000313" key="1">
    <source>
        <dbReference type="EMBL" id="CUB04787.1"/>
    </source>
</evidence>